<sequence>MTTNLGMISCEAGAPDKPAFIGSWPDGTERVMTYAALNRMADAFARGLVAHGVARGERIGILSANRPDYVAAILGAMRAGVVPVPINFKFPPATIAYIVADSAVRVLVCDEPRRASAPATDAVVLTFEGEGDGTFASWLDEGPFDAVDPAADDPALILYTSGSTGRPKGVLLSHASHLWVAHVRVPEYRLNDERVLIAAPLYHMNALALSFLVCASGSTAILLPQFQAAHYIEAITRYRCTWLTAVPPMIAMMLREKEALAAADLSSVHSIRMGSAPVNEALAQTTAALLPNAHVINAYGTTEGGPIGFGAHPDGRPTPSGSVGYPHPEVEVRLVGENAPERGTLQLRSPGQMLGYLNRPDVASPVTADGFYDTGDVFRRDGDGFYYFVGRVDDMFVSGGENIYPSEVEHVIEEAPGVAQACVVPVNDDIKGTKPVAFVIRKAGSDVTEDEIKAFVLANAPAYQHPRRVWFVDRLPLTTTNKIDRNALMARATEAMAEPEGAGSS</sequence>
<dbReference type="InterPro" id="IPR045851">
    <property type="entry name" value="AMP-bd_C_sf"/>
</dbReference>
<dbReference type="RefSeq" id="WP_111352005.1">
    <property type="nucleotide sequence ID" value="NZ_QHHQ01000009.1"/>
</dbReference>
<dbReference type="PANTHER" id="PTHR43767:SF1">
    <property type="entry name" value="NONRIBOSOMAL PEPTIDE SYNTHASE PES1 (EUROFUNG)-RELATED"/>
    <property type="match status" value="1"/>
</dbReference>
<evidence type="ECO:0000259" key="2">
    <source>
        <dbReference type="Pfam" id="PF13193"/>
    </source>
</evidence>
<evidence type="ECO:0000259" key="1">
    <source>
        <dbReference type="Pfam" id="PF00501"/>
    </source>
</evidence>
<dbReference type="InterPro" id="IPR020459">
    <property type="entry name" value="AMP-binding"/>
</dbReference>
<dbReference type="Pfam" id="PF00501">
    <property type="entry name" value="AMP-binding"/>
    <property type="match status" value="1"/>
</dbReference>
<dbReference type="InterPro" id="IPR050237">
    <property type="entry name" value="ATP-dep_AMP-bd_enzyme"/>
</dbReference>
<feature type="domain" description="AMP-dependent synthetase/ligase" evidence="1">
    <location>
        <begin position="13"/>
        <end position="357"/>
    </location>
</feature>
<dbReference type="Gene3D" id="3.40.50.12780">
    <property type="entry name" value="N-terminal domain of ligase-like"/>
    <property type="match status" value="1"/>
</dbReference>
<dbReference type="SUPFAM" id="SSF56801">
    <property type="entry name" value="Acetyl-CoA synthetase-like"/>
    <property type="match status" value="1"/>
</dbReference>
<protein>
    <submittedName>
        <fullName evidence="3">Acetyl-CoA synthetase</fullName>
    </submittedName>
</protein>
<reference evidence="3 4" key="1">
    <citation type="submission" date="2018-05" db="EMBL/GenBank/DDBJ databases">
        <title>Acuticoccus sediminis sp. nov., isolated from deep-sea sediment of Indian Ocean.</title>
        <authorList>
            <person name="Liu X."/>
            <person name="Lai Q."/>
            <person name="Du Y."/>
            <person name="Sun F."/>
            <person name="Zhang X."/>
            <person name="Wang S."/>
            <person name="Shao Z."/>
        </authorList>
    </citation>
    <scope>NUCLEOTIDE SEQUENCE [LARGE SCALE GENOMIC DNA]</scope>
    <source>
        <strain evidence="3 4">PTG4-2</strain>
    </source>
</reference>
<dbReference type="InterPro" id="IPR020845">
    <property type="entry name" value="AMP-binding_CS"/>
</dbReference>
<dbReference type="GO" id="GO:0016878">
    <property type="term" value="F:acid-thiol ligase activity"/>
    <property type="evidence" value="ECO:0007669"/>
    <property type="project" value="UniProtKB-ARBA"/>
</dbReference>
<proteinExistence type="predicted"/>
<dbReference type="PRINTS" id="PR00154">
    <property type="entry name" value="AMPBINDING"/>
</dbReference>
<name>A0A8B2NF77_9HYPH</name>
<dbReference type="Gene3D" id="3.30.300.30">
    <property type="match status" value="1"/>
</dbReference>
<dbReference type="InterPro" id="IPR000873">
    <property type="entry name" value="AMP-dep_synth/lig_dom"/>
</dbReference>
<feature type="domain" description="AMP-binding enzyme C-terminal" evidence="2">
    <location>
        <begin position="407"/>
        <end position="482"/>
    </location>
</feature>
<keyword evidence="4" id="KW-1185">Reference proteome</keyword>
<evidence type="ECO:0000313" key="4">
    <source>
        <dbReference type="Proteomes" id="UP000249590"/>
    </source>
</evidence>
<dbReference type="InterPro" id="IPR025110">
    <property type="entry name" value="AMP-bd_C"/>
</dbReference>
<dbReference type="PANTHER" id="PTHR43767">
    <property type="entry name" value="LONG-CHAIN-FATTY-ACID--COA LIGASE"/>
    <property type="match status" value="1"/>
</dbReference>
<comment type="caution">
    <text evidence="3">The sequence shown here is derived from an EMBL/GenBank/DDBJ whole genome shotgun (WGS) entry which is preliminary data.</text>
</comment>
<dbReference type="Pfam" id="PF13193">
    <property type="entry name" value="AMP-binding_C"/>
    <property type="match status" value="1"/>
</dbReference>
<dbReference type="EMBL" id="QHHQ01000009">
    <property type="protein sequence ID" value="RAH97428.1"/>
    <property type="molecule type" value="Genomic_DNA"/>
</dbReference>
<dbReference type="PROSITE" id="PS00455">
    <property type="entry name" value="AMP_BINDING"/>
    <property type="match status" value="1"/>
</dbReference>
<dbReference type="OrthoDB" id="9803968at2"/>
<dbReference type="AlphaFoldDB" id="A0A8B2NF77"/>
<gene>
    <name evidence="3" type="ORF">DLJ53_30005</name>
</gene>
<accession>A0A8B2NF77</accession>
<organism evidence="3 4">
    <name type="scientific">Acuticoccus sediminis</name>
    <dbReference type="NCBI Taxonomy" id="2184697"/>
    <lineage>
        <taxon>Bacteria</taxon>
        <taxon>Pseudomonadati</taxon>
        <taxon>Pseudomonadota</taxon>
        <taxon>Alphaproteobacteria</taxon>
        <taxon>Hyphomicrobiales</taxon>
        <taxon>Amorphaceae</taxon>
        <taxon>Acuticoccus</taxon>
    </lineage>
</organism>
<dbReference type="Proteomes" id="UP000249590">
    <property type="component" value="Unassembled WGS sequence"/>
</dbReference>
<evidence type="ECO:0000313" key="3">
    <source>
        <dbReference type="EMBL" id="RAH97428.1"/>
    </source>
</evidence>
<dbReference type="InterPro" id="IPR042099">
    <property type="entry name" value="ANL_N_sf"/>
</dbReference>